<organism evidence="3">
    <name type="scientific">Cupriavidus oxalaticus</name>
    <dbReference type="NCBI Taxonomy" id="96344"/>
    <lineage>
        <taxon>Bacteria</taxon>
        <taxon>Pseudomonadati</taxon>
        <taxon>Pseudomonadota</taxon>
        <taxon>Betaproteobacteria</taxon>
        <taxon>Burkholderiales</taxon>
        <taxon>Burkholderiaceae</taxon>
        <taxon>Cupriavidus</taxon>
    </lineage>
</organism>
<evidence type="ECO:0000313" key="2">
    <source>
        <dbReference type="EMBL" id="SPC05156.1"/>
    </source>
</evidence>
<protein>
    <submittedName>
        <fullName evidence="3">Uncharacterized protein</fullName>
    </submittedName>
</protein>
<feature type="transmembrane region" description="Helical" evidence="1">
    <location>
        <begin position="59"/>
        <end position="77"/>
    </location>
</feature>
<evidence type="ECO:0000313" key="3">
    <source>
        <dbReference type="EMBL" id="SPC18079.1"/>
    </source>
</evidence>
<keyword evidence="1" id="KW-1133">Transmembrane helix</keyword>
<dbReference type="EMBL" id="OGUS01000132">
    <property type="protein sequence ID" value="SPC18079.1"/>
    <property type="molecule type" value="Genomic_DNA"/>
</dbReference>
<evidence type="ECO:0000256" key="1">
    <source>
        <dbReference type="SAM" id="Phobius"/>
    </source>
</evidence>
<dbReference type="AlphaFoldDB" id="A0A375GCY3"/>
<evidence type="ECO:0000313" key="4">
    <source>
        <dbReference type="Proteomes" id="UP000256862"/>
    </source>
</evidence>
<gene>
    <name evidence="3" type="ORF">CO2235_MP10323</name>
    <name evidence="2" type="ORF">CO2235_U1010110</name>
</gene>
<accession>A0A375GCY3</accession>
<dbReference type="EMBL" id="OGUS01000004">
    <property type="protein sequence ID" value="SPC05156.1"/>
    <property type="molecule type" value="Genomic_DNA"/>
</dbReference>
<reference evidence="3" key="1">
    <citation type="submission" date="2018-01" db="EMBL/GenBank/DDBJ databases">
        <authorList>
            <person name="Clerissi C."/>
        </authorList>
    </citation>
    <scope>NUCLEOTIDE SEQUENCE</scope>
    <source>
        <strain evidence="3">Cupriavidus oxalaticus LMG 2235</strain>
    </source>
</reference>
<keyword evidence="1" id="KW-0472">Membrane</keyword>
<reference evidence="4" key="2">
    <citation type="submission" date="2018-01" db="EMBL/GenBank/DDBJ databases">
        <authorList>
            <person name="Gaut B.S."/>
            <person name="Morton B.R."/>
            <person name="Clegg M.T."/>
            <person name="Duvall M.R."/>
        </authorList>
    </citation>
    <scope>NUCLEOTIDE SEQUENCE [LARGE SCALE GENOMIC DNA]</scope>
</reference>
<proteinExistence type="predicted"/>
<comment type="caution">
    <text evidence="3">The sequence shown here is derived from an EMBL/GenBank/DDBJ whole genome shotgun (WGS) entry which is preliminary data.</text>
</comment>
<dbReference type="Proteomes" id="UP000256862">
    <property type="component" value="Plasmid CO2235_mp"/>
</dbReference>
<sequence>MLRIGKAMQEADGNSFHLCFIKRRQQFPHALLIQRNEDLAVCRQALPHRQPQATWHERLGLFYMEVIMVVPAFVAHFQGIAKSLCRQERNACAAALDDGVGRQGRAVHEGLDVSRLKARCRQYLAGTFHNRNFGCVGRCQYLLEVVTQGTIVKNFECEIGERAANVDTEPCHFLKYSSP</sequence>
<name>A0A375GCY3_9BURK</name>
<keyword evidence="1" id="KW-0812">Transmembrane</keyword>